<dbReference type="HOGENOM" id="CLU_876147_0_0_6"/>
<organism evidence="1 2">
    <name type="scientific">Alcanivorax dieselolei (strain DSM 16502 / CGMCC 1.3690 / MCCC 1A00001 / B-5)</name>
    <name type="common">Alloalcanivorax dieselolei</name>
    <dbReference type="NCBI Taxonomy" id="930169"/>
    <lineage>
        <taxon>Bacteria</taxon>
        <taxon>Pseudomonadati</taxon>
        <taxon>Pseudomonadota</taxon>
        <taxon>Gammaproteobacteria</taxon>
        <taxon>Oceanospirillales</taxon>
        <taxon>Alcanivoracaceae</taxon>
        <taxon>Alloalcanivorax</taxon>
    </lineage>
</organism>
<protein>
    <recommendedName>
        <fullName evidence="3">Capsule polysaccharide biosynthesis protein</fullName>
    </recommendedName>
</protein>
<dbReference type="GO" id="GO:0000271">
    <property type="term" value="P:polysaccharide biosynthetic process"/>
    <property type="evidence" value="ECO:0007669"/>
    <property type="project" value="InterPro"/>
</dbReference>
<dbReference type="EMBL" id="CP003466">
    <property type="protein sequence ID" value="AFT70034.1"/>
    <property type="molecule type" value="Genomic_DNA"/>
</dbReference>
<dbReference type="InterPro" id="IPR007833">
    <property type="entry name" value="Capsule_polysaccharide_synth"/>
</dbReference>
<sequence length="317" mass="35583">MPFGADDAERIYEHGQLVISYHSRGPSSANILRVKESYIPPYYTIDRLGFSGFSELALNPTSFLEEIERFPLEQAQNLVNEIKQQLIEKNLSKYSQPQSVQGYLPDDYIFIPLQTVGDPVADLSQLDQLDVAQAAAEFAASIGKDIVIKRHPLCRSEQVEVALTHLERDFSNVHVVDHSIHSLIEKAFCVMGCNSGVLCEALVHGAHVITFGGSDFQIATRSISHPDDIPAAVLGSSEVDHSFRLRFLAWYLSSYCVRADDVEAIQNHIGIALSQLDVLPKDANARQLEKFNECAQRERERRNRVLAEYRTSRNDVI</sequence>
<reference evidence="1 2" key="1">
    <citation type="journal article" date="2012" name="J. Bacteriol.">
        <title>Complete genome sequence of Alcanivorax dieselolei type strain B5.</title>
        <authorList>
            <person name="Lai Q."/>
            <person name="Li W."/>
            <person name="Shao Z."/>
        </authorList>
    </citation>
    <scope>NUCLEOTIDE SEQUENCE [LARGE SCALE GENOMIC DNA]</scope>
    <source>
        <strain evidence="2">DSM 16502 / CGMCC 1.3690 / B-5</strain>
    </source>
</reference>
<dbReference type="Proteomes" id="UP000006286">
    <property type="component" value="Chromosome"/>
</dbReference>
<dbReference type="GO" id="GO:0015774">
    <property type="term" value="P:polysaccharide transport"/>
    <property type="evidence" value="ECO:0007669"/>
    <property type="project" value="InterPro"/>
</dbReference>
<gene>
    <name evidence="1" type="ordered locus">B5T_01757</name>
</gene>
<proteinExistence type="predicted"/>
<evidence type="ECO:0000313" key="2">
    <source>
        <dbReference type="Proteomes" id="UP000006286"/>
    </source>
</evidence>
<name>K0C939_ALCDB</name>
<keyword evidence="2" id="KW-1185">Reference proteome</keyword>
<evidence type="ECO:0008006" key="3">
    <source>
        <dbReference type="Google" id="ProtNLM"/>
    </source>
</evidence>
<evidence type="ECO:0000313" key="1">
    <source>
        <dbReference type="EMBL" id="AFT70034.1"/>
    </source>
</evidence>
<accession>K0C939</accession>
<dbReference type="AlphaFoldDB" id="K0C939"/>
<dbReference type="eggNOG" id="ENOG5032YIF">
    <property type="taxonomic scope" value="Bacteria"/>
</dbReference>
<dbReference type="KEGG" id="adi:B5T_01757"/>
<dbReference type="STRING" id="930169.B5T_01757"/>
<dbReference type="Pfam" id="PF05159">
    <property type="entry name" value="Capsule_synth"/>
    <property type="match status" value="1"/>
</dbReference>